<reference evidence="2 3" key="1">
    <citation type="journal article" date="2020" name="BMC Genomics">
        <title>Intraspecific diversification of the crop wild relative Brassica cretica Lam. using demographic model selection.</title>
        <authorList>
            <person name="Kioukis A."/>
            <person name="Michalopoulou V.A."/>
            <person name="Briers L."/>
            <person name="Pirintsos S."/>
            <person name="Studholme D.J."/>
            <person name="Pavlidis P."/>
            <person name="Sarris P.F."/>
        </authorList>
    </citation>
    <scope>NUCLEOTIDE SEQUENCE [LARGE SCALE GENOMIC DNA]</scope>
    <source>
        <strain evidence="3">cv. PFS-1207/04</strain>
    </source>
</reference>
<keyword evidence="3" id="KW-1185">Reference proteome</keyword>
<gene>
    <name evidence="2" type="ORF">DY000_02010397</name>
</gene>
<dbReference type="Proteomes" id="UP000266723">
    <property type="component" value="Unassembled WGS sequence"/>
</dbReference>
<feature type="region of interest" description="Disordered" evidence="1">
    <location>
        <begin position="87"/>
        <end position="108"/>
    </location>
</feature>
<protein>
    <submittedName>
        <fullName evidence="2">Uncharacterized protein</fullName>
    </submittedName>
</protein>
<evidence type="ECO:0000256" key="1">
    <source>
        <dbReference type="SAM" id="MobiDB-lite"/>
    </source>
</evidence>
<sequence length="150" mass="17195">MANNPAKSTPTNKQGVDRYDGSLKRVAPSTALNPAQSGILIGLDLLFIFQKVLSELQEQSLVIEFDISGSIHPKSLKRVVFSETDERRTKRRFDTRSTAPVRDKHPWPREREDKHIPLFDHFEDTHKAAKSSACRNRAIEDTWDDYDSIF</sequence>
<accession>A0ABQ7BSW4</accession>
<evidence type="ECO:0000313" key="2">
    <source>
        <dbReference type="EMBL" id="KAF3542461.1"/>
    </source>
</evidence>
<comment type="caution">
    <text evidence="2">The sequence shown here is derived from an EMBL/GenBank/DDBJ whole genome shotgun (WGS) entry which is preliminary data.</text>
</comment>
<organism evidence="2 3">
    <name type="scientific">Brassica cretica</name>
    <name type="common">Mustard</name>
    <dbReference type="NCBI Taxonomy" id="69181"/>
    <lineage>
        <taxon>Eukaryota</taxon>
        <taxon>Viridiplantae</taxon>
        <taxon>Streptophyta</taxon>
        <taxon>Embryophyta</taxon>
        <taxon>Tracheophyta</taxon>
        <taxon>Spermatophyta</taxon>
        <taxon>Magnoliopsida</taxon>
        <taxon>eudicotyledons</taxon>
        <taxon>Gunneridae</taxon>
        <taxon>Pentapetalae</taxon>
        <taxon>rosids</taxon>
        <taxon>malvids</taxon>
        <taxon>Brassicales</taxon>
        <taxon>Brassicaceae</taxon>
        <taxon>Brassiceae</taxon>
        <taxon>Brassica</taxon>
    </lineage>
</organism>
<name>A0ABQ7BSW4_BRACR</name>
<evidence type="ECO:0000313" key="3">
    <source>
        <dbReference type="Proteomes" id="UP000266723"/>
    </source>
</evidence>
<proteinExistence type="predicted"/>
<dbReference type="EMBL" id="QGKV02000832">
    <property type="protein sequence ID" value="KAF3542461.1"/>
    <property type="molecule type" value="Genomic_DNA"/>
</dbReference>